<dbReference type="PANTHER" id="PTHR11845">
    <property type="entry name" value="5'-DEOXYNUCLEOTIDASE HDDC2"/>
    <property type="match status" value="1"/>
</dbReference>
<evidence type="ECO:0000256" key="12">
    <source>
        <dbReference type="ARBA" id="ARBA00023285"/>
    </source>
</evidence>
<comment type="function">
    <text evidence="5">Catalyzes the dephosphorylation of the nucleoside 5'-monophosphates deoxyadenosine monophosphate (dAMP), deoxycytidine monophosphate (dCMP), deoxyguanosine monophosphate (dGMP) and deoxythymidine monophosphate (dTMP).</text>
</comment>
<dbReference type="EC" id="3.1.3.89" evidence="8"/>
<evidence type="ECO:0000256" key="11">
    <source>
        <dbReference type="ARBA" id="ARBA00022842"/>
    </source>
</evidence>
<dbReference type="OrthoDB" id="10254258at2759"/>
<evidence type="ECO:0000259" key="13">
    <source>
        <dbReference type="Pfam" id="PF13023"/>
    </source>
</evidence>
<dbReference type="STRING" id="341454.A0A4S2N5R8"/>
<dbReference type="Gene3D" id="1.10.3210.10">
    <property type="entry name" value="Hypothetical protein af1432"/>
    <property type="match status" value="1"/>
</dbReference>
<dbReference type="PANTHER" id="PTHR11845:SF13">
    <property type="entry name" value="5'-DEOXYNUCLEOTIDASE HDDC2"/>
    <property type="match status" value="1"/>
</dbReference>
<evidence type="ECO:0000256" key="8">
    <source>
        <dbReference type="ARBA" id="ARBA00012964"/>
    </source>
</evidence>
<reference evidence="14 15" key="1">
    <citation type="submission" date="2019-04" db="EMBL/GenBank/DDBJ databases">
        <title>Comparative genomics and transcriptomics to analyze fruiting body development in filamentous ascomycetes.</title>
        <authorList>
            <consortium name="DOE Joint Genome Institute"/>
            <person name="Lutkenhaus R."/>
            <person name="Traeger S."/>
            <person name="Breuer J."/>
            <person name="Kuo A."/>
            <person name="Lipzen A."/>
            <person name="Pangilinan J."/>
            <person name="Dilworth D."/>
            <person name="Sandor L."/>
            <person name="Poggeler S."/>
            <person name="Barry K."/>
            <person name="Grigoriev I.V."/>
            <person name="Nowrousian M."/>
        </authorList>
    </citation>
    <scope>NUCLEOTIDE SEQUENCE [LARGE SCALE GENOMIC DNA]</scope>
    <source>
        <strain evidence="14 15">CBS 389.68</strain>
    </source>
</reference>
<protein>
    <recommendedName>
        <fullName evidence="8">5'-deoxynucleotidase</fullName>
        <ecNumber evidence="8">3.1.3.89</ecNumber>
    </recommendedName>
</protein>
<keyword evidence="15" id="KW-1185">Reference proteome</keyword>
<keyword evidence="12" id="KW-0170">Cobalt</keyword>
<evidence type="ECO:0000256" key="3">
    <source>
        <dbReference type="ARBA" id="ARBA00001941"/>
    </source>
</evidence>
<evidence type="ECO:0000313" key="15">
    <source>
        <dbReference type="Proteomes" id="UP000298138"/>
    </source>
</evidence>
<dbReference type="AlphaFoldDB" id="A0A4S2N5R8"/>
<dbReference type="InterPro" id="IPR006674">
    <property type="entry name" value="HD_domain"/>
</dbReference>
<dbReference type="GO" id="GO:0009159">
    <property type="term" value="P:deoxyribonucleoside monophosphate catabolic process"/>
    <property type="evidence" value="ECO:0007669"/>
    <property type="project" value="UniProtKB-ARBA"/>
</dbReference>
<dbReference type="Proteomes" id="UP000298138">
    <property type="component" value="Unassembled WGS sequence"/>
</dbReference>
<dbReference type="SUPFAM" id="SSF109604">
    <property type="entry name" value="HD-domain/PDEase-like"/>
    <property type="match status" value="1"/>
</dbReference>
<dbReference type="InterPro" id="IPR039356">
    <property type="entry name" value="YfbR/HDDC2"/>
</dbReference>
<evidence type="ECO:0000256" key="5">
    <source>
        <dbReference type="ARBA" id="ARBA00004074"/>
    </source>
</evidence>
<name>A0A4S2N5R8_9PEZI</name>
<evidence type="ECO:0000256" key="7">
    <source>
        <dbReference type="ARBA" id="ARBA00011738"/>
    </source>
</evidence>
<evidence type="ECO:0000256" key="2">
    <source>
        <dbReference type="ARBA" id="ARBA00001936"/>
    </source>
</evidence>
<dbReference type="Pfam" id="PF13023">
    <property type="entry name" value="HD_3"/>
    <property type="match status" value="1"/>
</dbReference>
<evidence type="ECO:0000313" key="14">
    <source>
        <dbReference type="EMBL" id="TGZ84639.1"/>
    </source>
</evidence>
<evidence type="ECO:0000256" key="9">
    <source>
        <dbReference type="ARBA" id="ARBA00022723"/>
    </source>
</evidence>
<evidence type="ECO:0000256" key="6">
    <source>
        <dbReference type="ARBA" id="ARBA00009999"/>
    </source>
</evidence>
<keyword evidence="9" id="KW-0479">Metal-binding</keyword>
<comment type="cofactor">
    <cofactor evidence="3">
        <name>Co(2+)</name>
        <dbReference type="ChEBI" id="CHEBI:48828"/>
    </cofactor>
</comment>
<comment type="cofactor">
    <cofactor evidence="4">
        <name>Mg(2+)</name>
        <dbReference type="ChEBI" id="CHEBI:18420"/>
    </cofactor>
</comment>
<gene>
    <name evidence="14" type="ORF">EX30DRAFT_367786</name>
</gene>
<proteinExistence type="inferred from homology"/>
<dbReference type="InParanoid" id="A0A4S2N5R8"/>
<comment type="subunit">
    <text evidence="7">Homodimer.</text>
</comment>
<dbReference type="GO" id="GO:0046872">
    <property type="term" value="F:metal ion binding"/>
    <property type="evidence" value="ECO:0007669"/>
    <property type="project" value="UniProtKB-KW"/>
</dbReference>
<feature type="domain" description="HD" evidence="13">
    <location>
        <begin position="48"/>
        <end position="203"/>
    </location>
</feature>
<dbReference type="EMBL" id="ML220112">
    <property type="protein sequence ID" value="TGZ84639.1"/>
    <property type="molecule type" value="Genomic_DNA"/>
</dbReference>
<comment type="similarity">
    <text evidence="6">Belongs to the HDDC2 family.</text>
</comment>
<dbReference type="FunCoup" id="A0A4S2N5R8">
    <property type="interactions" value="494"/>
</dbReference>
<dbReference type="GO" id="GO:0002953">
    <property type="term" value="F:5'-deoxynucleotidase activity"/>
    <property type="evidence" value="ECO:0007669"/>
    <property type="project" value="UniProtKB-EC"/>
</dbReference>
<organism evidence="14 15">
    <name type="scientific">Ascodesmis nigricans</name>
    <dbReference type="NCBI Taxonomy" id="341454"/>
    <lineage>
        <taxon>Eukaryota</taxon>
        <taxon>Fungi</taxon>
        <taxon>Dikarya</taxon>
        <taxon>Ascomycota</taxon>
        <taxon>Pezizomycotina</taxon>
        <taxon>Pezizomycetes</taxon>
        <taxon>Pezizales</taxon>
        <taxon>Ascodesmidaceae</taxon>
        <taxon>Ascodesmis</taxon>
    </lineage>
</organism>
<keyword evidence="11" id="KW-0460">Magnesium</keyword>
<evidence type="ECO:0000256" key="4">
    <source>
        <dbReference type="ARBA" id="ARBA00001946"/>
    </source>
</evidence>
<sequence>MAPAPTERDPTNANHYVKDWTLNKVLDVIPKPVTSAASSPLAFLHIVSRLKTTPREGWKRFDIKGSESIADHMYRMGVICMLCPPEAGLDKDRCVKMALIHDMAESLVGDITPPDNVPSAEKKNRELEAMTYLTEELLKPISETIATEFMEIWTEYEDGKSKEAVFVKDVDCFELICQTIEYEKQHKTTKDLNEFLHVRHKITNDFVLHWVDDALAERRAYWEKEGKTAPLGN</sequence>
<evidence type="ECO:0000256" key="1">
    <source>
        <dbReference type="ARBA" id="ARBA00001638"/>
    </source>
</evidence>
<dbReference type="FunFam" id="1.10.3210.10:FF:000011">
    <property type="entry name" value="HD domain-containing protein 2"/>
    <property type="match status" value="1"/>
</dbReference>
<keyword evidence="10" id="KW-0378">Hydrolase</keyword>
<dbReference type="GO" id="GO:0005737">
    <property type="term" value="C:cytoplasm"/>
    <property type="evidence" value="ECO:0007669"/>
    <property type="project" value="TreeGrafter"/>
</dbReference>
<comment type="catalytic activity">
    <reaction evidence="1">
        <text>a 2'-deoxyribonucleoside 5'-phosphate + H2O = a 2'-deoxyribonucleoside + phosphate</text>
        <dbReference type="Rhea" id="RHEA:36167"/>
        <dbReference type="ChEBI" id="CHEBI:15377"/>
        <dbReference type="ChEBI" id="CHEBI:18274"/>
        <dbReference type="ChEBI" id="CHEBI:43474"/>
        <dbReference type="ChEBI" id="CHEBI:65317"/>
        <dbReference type="EC" id="3.1.3.89"/>
    </reaction>
</comment>
<accession>A0A4S2N5R8</accession>
<evidence type="ECO:0000256" key="10">
    <source>
        <dbReference type="ARBA" id="ARBA00022801"/>
    </source>
</evidence>
<comment type="cofactor">
    <cofactor evidence="2">
        <name>Mn(2+)</name>
        <dbReference type="ChEBI" id="CHEBI:29035"/>
    </cofactor>
</comment>